<keyword evidence="2" id="KW-0732">Signal</keyword>
<sequence length="167" mass="16630">MLGISTLRSAPARSSVRRLAAVAAAGVLAFALTGCSAVVDEVVEAAQSANDDVASAAPVEEDAAPVEETGGETASGGEAAARQILIDGFTAWGYSDPAFEEVVTSIVDTVVTGLEAGCSDPAAFETGFTPSFVSSFNTSKGDDASLPDLSADAVSPVVLDALDALCA</sequence>
<evidence type="ECO:0000313" key="3">
    <source>
        <dbReference type="EMBL" id="MWB97977.1"/>
    </source>
</evidence>
<dbReference type="Proteomes" id="UP000438182">
    <property type="component" value="Unassembled WGS sequence"/>
</dbReference>
<evidence type="ECO:0008006" key="5">
    <source>
        <dbReference type="Google" id="ProtNLM"/>
    </source>
</evidence>
<protein>
    <recommendedName>
        <fullName evidence="5">Lipoprotein</fullName>
    </recommendedName>
</protein>
<organism evidence="3 4">
    <name type="scientific">Agromyces seonyuensis</name>
    <dbReference type="NCBI Taxonomy" id="2662446"/>
    <lineage>
        <taxon>Bacteria</taxon>
        <taxon>Bacillati</taxon>
        <taxon>Actinomycetota</taxon>
        <taxon>Actinomycetes</taxon>
        <taxon>Micrococcales</taxon>
        <taxon>Microbacteriaceae</taxon>
        <taxon>Agromyces</taxon>
    </lineage>
</organism>
<proteinExistence type="predicted"/>
<gene>
    <name evidence="3" type="ORF">GB864_05365</name>
</gene>
<feature type="compositionally biased region" description="Low complexity" evidence="1">
    <location>
        <begin position="66"/>
        <end position="77"/>
    </location>
</feature>
<name>A0A6I4P3Q1_9MICO</name>
<feature type="region of interest" description="Disordered" evidence="1">
    <location>
        <begin position="50"/>
        <end position="77"/>
    </location>
</feature>
<feature type="chain" id="PRO_5039305015" description="Lipoprotein" evidence="2">
    <location>
        <begin position="37"/>
        <end position="167"/>
    </location>
</feature>
<dbReference type="EMBL" id="WSTA01000016">
    <property type="protein sequence ID" value="MWB97977.1"/>
    <property type="molecule type" value="Genomic_DNA"/>
</dbReference>
<evidence type="ECO:0000256" key="1">
    <source>
        <dbReference type="SAM" id="MobiDB-lite"/>
    </source>
</evidence>
<evidence type="ECO:0000256" key="2">
    <source>
        <dbReference type="SAM" id="SignalP"/>
    </source>
</evidence>
<accession>A0A6I4P3Q1</accession>
<dbReference type="AlphaFoldDB" id="A0A6I4P3Q1"/>
<keyword evidence="4" id="KW-1185">Reference proteome</keyword>
<dbReference type="RefSeq" id="WP_160423321.1">
    <property type="nucleotide sequence ID" value="NZ_WSTA01000016.1"/>
</dbReference>
<evidence type="ECO:0000313" key="4">
    <source>
        <dbReference type="Proteomes" id="UP000438182"/>
    </source>
</evidence>
<feature type="signal peptide" evidence="2">
    <location>
        <begin position="1"/>
        <end position="36"/>
    </location>
</feature>
<reference evidence="3 4" key="1">
    <citation type="submission" date="2019-12" db="EMBL/GenBank/DDBJ databases">
        <authorList>
            <person name="Kim Y.S."/>
        </authorList>
    </citation>
    <scope>NUCLEOTIDE SEQUENCE [LARGE SCALE GENOMIC DNA]</scope>
    <source>
        <strain evidence="3 4">MMS17-SY077</strain>
    </source>
</reference>
<comment type="caution">
    <text evidence="3">The sequence shown here is derived from an EMBL/GenBank/DDBJ whole genome shotgun (WGS) entry which is preliminary data.</text>
</comment>